<feature type="compositionally biased region" description="Polar residues" evidence="1">
    <location>
        <begin position="685"/>
        <end position="701"/>
    </location>
</feature>
<feature type="compositionally biased region" description="Polar residues" evidence="1">
    <location>
        <begin position="1254"/>
        <end position="1273"/>
    </location>
</feature>
<feature type="compositionally biased region" description="Low complexity" evidence="1">
    <location>
        <begin position="604"/>
        <end position="629"/>
    </location>
</feature>
<feature type="compositionally biased region" description="Polar residues" evidence="1">
    <location>
        <begin position="661"/>
        <end position="670"/>
    </location>
</feature>
<feature type="compositionally biased region" description="Low complexity" evidence="1">
    <location>
        <begin position="1066"/>
        <end position="1079"/>
    </location>
</feature>
<feature type="compositionally biased region" description="Low complexity" evidence="1">
    <location>
        <begin position="1126"/>
        <end position="1169"/>
    </location>
</feature>
<feature type="compositionally biased region" description="Polar residues" evidence="1">
    <location>
        <begin position="462"/>
        <end position="481"/>
    </location>
</feature>
<feature type="compositionally biased region" description="Polar residues" evidence="1">
    <location>
        <begin position="872"/>
        <end position="882"/>
    </location>
</feature>
<feature type="region of interest" description="Disordered" evidence="1">
    <location>
        <begin position="1220"/>
        <end position="1295"/>
    </location>
</feature>
<reference evidence="2" key="1">
    <citation type="journal article" date="2020" name="Stud. Mycol.">
        <title>101 Dothideomycetes genomes: a test case for predicting lifestyles and emergence of pathogens.</title>
        <authorList>
            <person name="Haridas S."/>
            <person name="Albert R."/>
            <person name="Binder M."/>
            <person name="Bloem J."/>
            <person name="Labutti K."/>
            <person name="Salamov A."/>
            <person name="Andreopoulos B."/>
            <person name="Baker S."/>
            <person name="Barry K."/>
            <person name="Bills G."/>
            <person name="Bluhm B."/>
            <person name="Cannon C."/>
            <person name="Castanera R."/>
            <person name="Culley D."/>
            <person name="Daum C."/>
            <person name="Ezra D."/>
            <person name="Gonzalez J."/>
            <person name="Henrissat B."/>
            <person name="Kuo A."/>
            <person name="Liang C."/>
            <person name="Lipzen A."/>
            <person name="Lutzoni F."/>
            <person name="Magnuson J."/>
            <person name="Mondo S."/>
            <person name="Nolan M."/>
            <person name="Ohm R."/>
            <person name="Pangilinan J."/>
            <person name="Park H.-J."/>
            <person name="Ramirez L."/>
            <person name="Alfaro M."/>
            <person name="Sun H."/>
            <person name="Tritt A."/>
            <person name="Yoshinaga Y."/>
            <person name="Zwiers L.-H."/>
            <person name="Turgeon B."/>
            <person name="Goodwin S."/>
            <person name="Spatafora J."/>
            <person name="Crous P."/>
            <person name="Grigoriev I."/>
        </authorList>
    </citation>
    <scope>NUCLEOTIDE SEQUENCE</scope>
    <source>
        <strain evidence="2">SCOH1-5</strain>
    </source>
</reference>
<feature type="compositionally biased region" description="Polar residues" evidence="1">
    <location>
        <begin position="33"/>
        <end position="43"/>
    </location>
</feature>
<feature type="compositionally biased region" description="Polar residues" evidence="1">
    <location>
        <begin position="326"/>
        <end position="353"/>
    </location>
</feature>
<dbReference type="EMBL" id="ML992672">
    <property type="protein sequence ID" value="KAF2212682.1"/>
    <property type="molecule type" value="Genomic_DNA"/>
</dbReference>
<feature type="region of interest" description="Disordered" evidence="1">
    <location>
        <begin position="1"/>
        <end position="97"/>
    </location>
</feature>
<feature type="region of interest" description="Disordered" evidence="1">
    <location>
        <begin position="931"/>
        <end position="965"/>
    </location>
</feature>
<feature type="compositionally biased region" description="Low complexity" evidence="1">
    <location>
        <begin position="539"/>
        <end position="560"/>
    </location>
</feature>
<feature type="region of interest" description="Disordered" evidence="1">
    <location>
        <begin position="1054"/>
        <end position="1182"/>
    </location>
</feature>
<gene>
    <name evidence="2" type="ORF">CERZMDRAFT_106018</name>
</gene>
<keyword evidence="3" id="KW-1185">Reference proteome</keyword>
<feature type="compositionally biased region" description="Basic and acidic residues" evidence="1">
    <location>
        <begin position="201"/>
        <end position="223"/>
    </location>
</feature>
<accession>A0A6A6FGY1</accession>
<feature type="compositionally biased region" description="Basic and acidic residues" evidence="1">
    <location>
        <begin position="412"/>
        <end position="423"/>
    </location>
</feature>
<dbReference type="Proteomes" id="UP000799539">
    <property type="component" value="Unassembled WGS sequence"/>
</dbReference>
<dbReference type="OrthoDB" id="5341904at2759"/>
<feature type="compositionally biased region" description="Polar residues" evidence="1">
    <location>
        <begin position="268"/>
        <end position="282"/>
    </location>
</feature>
<name>A0A6A6FGY1_9PEZI</name>
<feature type="region of interest" description="Disordered" evidence="1">
    <location>
        <begin position="159"/>
        <end position="226"/>
    </location>
</feature>
<feature type="region of interest" description="Disordered" evidence="1">
    <location>
        <begin position="267"/>
        <end position="913"/>
    </location>
</feature>
<feature type="compositionally biased region" description="Polar residues" evidence="1">
    <location>
        <begin position="82"/>
        <end position="97"/>
    </location>
</feature>
<sequence length="1310" mass="140477">MPPFSKPGRPKLTKTRSIEHTAAAAGFDAHPASSPSGRSFSESKNGKLPMLPRSLTLPDDPDPATFSPPAHKHRLPKRASASALNMDSAKSASTTTVNSVDLKKATNDSGVQSPKIPVLTENMNKIDVEQAISLLQELKKSASPEELVSLHKALLPTKEVSSIQKPSLSSIDEHSAYSSYSDRPRSMRPPGLATRGSFLEDPLRSQEEEAKRTLKKKESKEQHGAWFQETMSAVHARTMSITSTGTAPDSSYDHGAFGLGTLRIINGGSASPDPTSRPNARSASVPAINPDPSLQGTKPGRRSEEAPMPAETRLLLQELPARRHSQNAIDSPTRSPLTQRRQQQWGLRTSQPIPSLASFMRTEAKLDGAEAKPAQQAGLGGTRADSGWTNDYRTLDGSTRFEQRWKQRKGHLPSDKPCEEAHELSASSIQPSTAGGAEPAEKIVGTPSQALLQLDPPVPDNAQITELSPTAVDDTNVTASPRFSFEELPRPRTVQKQDSGYGSDAPSASRKFLKGPVATKLSSPAPPKKLTVETQTKNAPDAVPPAVQAAAEALERPATPKGKAHNAAAMLHPPVSPTLTLKKKRLSPLSFFRSRNRAEKRNSVAESVSSAAAASPTQSASDSSSPSSSKGFPRTLQKKMPEQSANSKKSGPDKSRRSLNLPRQNGSSVAVNVPLPPMKQKHEVTSSPSLGNDAKQATESPKTFGINDGLEPAKPGTSLWARRRKSADPSVLIHELSGEQRSAASTAPLPVDTAERRRSKSLAGPGMPLCKRKGPEPTSYSSCMRGGGNNAKPKLPTAPEPQPFARAPDAVPQQHDPVSATASVPKTVRRASLRGKGGEMPAKPATSDATPSPPERPMSSRSHKSVEDIYSEWQSKPATVESSPAEMDAQMANARPPALPHKSARPHAIPPIPELPADIDAMLCKAELMMSKKTKTGPKMSPRASARNSLDAGRKRLQYQNAQSSLSEEEINRMLFSQTVVGDPLFAEAPGDTEMPVEADSKPVQPRRRHSEHAAKTVEEKPVTTAKGSSDDAQLRPLWEQYSTTWRLHNTIPESAAEDNMDGNGSESPKGTQSPSSSSIAPFKTEDTANSSSSDRKRRTTVHLTGRLSGEGDRGTGTTSNHVRRSSSIISSGTYTTSSSPMTSSSEASHRASTATASSYTSNNGSTASFAMSSDTTASSQSKYLPYRPVDSVHAERSRALNMARRSCQIKPWEIEKLKTSLSTPSSPKAVDRRPSLPKTGAAKEAIDRFSGGLSYNNNNKTFQAGNRGSAGTKSFHENGNNNNSKKGVKMSQEWGLDLNDVPSFLQRKK</sequence>
<protein>
    <submittedName>
        <fullName evidence="2">Uncharacterized protein</fullName>
    </submittedName>
</protein>
<evidence type="ECO:0000313" key="3">
    <source>
        <dbReference type="Proteomes" id="UP000799539"/>
    </source>
</evidence>
<evidence type="ECO:0000313" key="2">
    <source>
        <dbReference type="EMBL" id="KAF2212682.1"/>
    </source>
</evidence>
<feature type="compositionally biased region" description="Polar residues" evidence="1">
    <location>
        <begin position="1170"/>
        <end position="1182"/>
    </location>
</feature>
<evidence type="ECO:0000256" key="1">
    <source>
        <dbReference type="SAM" id="MobiDB-lite"/>
    </source>
</evidence>
<proteinExistence type="predicted"/>
<feature type="compositionally biased region" description="Polar residues" evidence="1">
    <location>
        <begin position="159"/>
        <end position="181"/>
    </location>
</feature>
<feature type="compositionally biased region" description="Basic and acidic residues" evidence="1">
    <location>
        <begin position="1012"/>
        <end position="1022"/>
    </location>
</feature>
<organism evidence="2 3">
    <name type="scientific">Cercospora zeae-maydis SCOH1-5</name>
    <dbReference type="NCBI Taxonomy" id="717836"/>
    <lineage>
        <taxon>Eukaryota</taxon>
        <taxon>Fungi</taxon>
        <taxon>Dikarya</taxon>
        <taxon>Ascomycota</taxon>
        <taxon>Pezizomycotina</taxon>
        <taxon>Dothideomycetes</taxon>
        <taxon>Dothideomycetidae</taxon>
        <taxon>Mycosphaerellales</taxon>
        <taxon>Mycosphaerellaceae</taxon>
        <taxon>Cercospora</taxon>
    </lineage>
</organism>
<feature type="region of interest" description="Disordered" evidence="1">
    <location>
        <begin position="985"/>
        <end position="1036"/>
    </location>
</feature>